<reference evidence="12" key="1">
    <citation type="submission" date="2023-10" db="EMBL/GenBank/DDBJ databases">
        <title>Genome assemblies of two species of porcelain crab, Petrolisthes cinctipes and Petrolisthes manimaculis (Anomura: Porcellanidae).</title>
        <authorList>
            <person name="Angst P."/>
        </authorList>
    </citation>
    <scope>NUCLEOTIDE SEQUENCE</scope>
    <source>
        <strain evidence="12">PB745_01</strain>
        <tissue evidence="12">Gill</tissue>
    </source>
</reference>
<organism evidence="12 13">
    <name type="scientific">Petrolisthes cinctipes</name>
    <name type="common">Flat porcelain crab</name>
    <dbReference type="NCBI Taxonomy" id="88211"/>
    <lineage>
        <taxon>Eukaryota</taxon>
        <taxon>Metazoa</taxon>
        <taxon>Ecdysozoa</taxon>
        <taxon>Arthropoda</taxon>
        <taxon>Crustacea</taxon>
        <taxon>Multicrustacea</taxon>
        <taxon>Malacostraca</taxon>
        <taxon>Eumalacostraca</taxon>
        <taxon>Eucarida</taxon>
        <taxon>Decapoda</taxon>
        <taxon>Pleocyemata</taxon>
        <taxon>Anomura</taxon>
        <taxon>Galatheoidea</taxon>
        <taxon>Porcellanidae</taxon>
        <taxon>Petrolisthes</taxon>
    </lineage>
</organism>
<accession>A0AAE1EQC9</accession>
<keyword evidence="7" id="KW-0256">Endoplasmic reticulum</keyword>
<evidence type="ECO:0000256" key="7">
    <source>
        <dbReference type="ARBA" id="ARBA00022824"/>
    </source>
</evidence>
<evidence type="ECO:0000256" key="9">
    <source>
        <dbReference type="ARBA" id="ARBA00023235"/>
    </source>
</evidence>
<evidence type="ECO:0000256" key="6">
    <source>
        <dbReference type="ARBA" id="ARBA00022737"/>
    </source>
</evidence>
<comment type="subcellular location">
    <subcellularLocation>
        <location evidence="2">Endoplasmic reticulum lumen</location>
    </subcellularLocation>
</comment>
<dbReference type="Pfam" id="PF00085">
    <property type="entry name" value="Thioredoxin"/>
    <property type="match status" value="2"/>
</dbReference>
<feature type="domain" description="Thioredoxin" evidence="11">
    <location>
        <begin position="31"/>
        <end position="154"/>
    </location>
</feature>
<dbReference type="Proteomes" id="UP001286313">
    <property type="component" value="Unassembled WGS sequence"/>
</dbReference>
<dbReference type="CDD" id="cd02961">
    <property type="entry name" value="PDI_a_family"/>
    <property type="match status" value="1"/>
</dbReference>
<sequence>MCSCVVCVYGDIQEPPPKITIDPNGEVPLDSGGGSEGAGANVEVVTEGDVLVLTRDNFKHVIDTNTIILVQFYAPWCGHCKKLAPEFAEAASELQPEGLHLGKVDCTKEPELAKEYLVSAYPTIKLFKDSQPVLQYDGVGSKQGLVDYMRTHSDPNYTPGASSVLQLTDANFTSVINSKELILVDFYAPWCKHCLA</sequence>
<dbReference type="GO" id="GO:0003756">
    <property type="term" value="F:protein disulfide isomerase activity"/>
    <property type="evidence" value="ECO:0007669"/>
    <property type="project" value="UniProtKB-EC"/>
</dbReference>
<evidence type="ECO:0000256" key="4">
    <source>
        <dbReference type="ARBA" id="ARBA00012723"/>
    </source>
</evidence>
<dbReference type="SUPFAM" id="SSF52833">
    <property type="entry name" value="Thioredoxin-like"/>
    <property type="match status" value="2"/>
</dbReference>
<keyword evidence="5" id="KW-0732">Signal</keyword>
<comment type="catalytic activity">
    <reaction evidence="1">
        <text>Catalyzes the rearrangement of -S-S- bonds in proteins.</text>
        <dbReference type="EC" id="5.3.4.1"/>
    </reaction>
</comment>
<dbReference type="PROSITE" id="PS51352">
    <property type="entry name" value="THIOREDOXIN_2"/>
    <property type="match status" value="1"/>
</dbReference>
<dbReference type="EMBL" id="JAWQEG010005009">
    <property type="protein sequence ID" value="KAK3859496.1"/>
    <property type="molecule type" value="Genomic_DNA"/>
</dbReference>
<name>A0AAE1EQC9_PETCI</name>
<comment type="similarity">
    <text evidence="3">Belongs to the protein disulfide isomerase family.</text>
</comment>
<evidence type="ECO:0000256" key="2">
    <source>
        <dbReference type="ARBA" id="ARBA00004319"/>
    </source>
</evidence>
<dbReference type="PROSITE" id="PS00194">
    <property type="entry name" value="THIOREDOXIN_1"/>
    <property type="match status" value="1"/>
</dbReference>
<keyword evidence="13" id="KW-1185">Reference proteome</keyword>
<evidence type="ECO:0000259" key="11">
    <source>
        <dbReference type="PROSITE" id="PS51352"/>
    </source>
</evidence>
<feature type="non-terminal residue" evidence="12">
    <location>
        <position position="196"/>
    </location>
</feature>
<evidence type="ECO:0000256" key="8">
    <source>
        <dbReference type="ARBA" id="ARBA00023157"/>
    </source>
</evidence>
<dbReference type="Gene3D" id="3.40.30.10">
    <property type="entry name" value="Glutaredoxin"/>
    <property type="match status" value="2"/>
</dbReference>
<dbReference type="GO" id="GO:0005788">
    <property type="term" value="C:endoplasmic reticulum lumen"/>
    <property type="evidence" value="ECO:0007669"/>
    <property type="project" value="UniProtKB-SubCell"/>
</dbReference>
<dbReference type="InterPro" id="IPR036249">
    <property type="entry name" value="Thioredoxin-like_sf"/>
</dbReference>
<dbReference type="GO" id="GO:0034976">
    <property type="term" value="P:response to endoplasmic reticulum stress"/>
    <property type="evidence" value="ECO:0007669"/>
    <property type="project" value="TreeGrafter"/>
</dbReference>
<evidence type="ECO:0000313" key="12">
    <source>
        <dbReference type="EMBL" id="KAK3859496.1"/>
    </source>
</evidence>
<dbReference type="EC" id="5.3.4.1" evidence="4"/>
<dbReference type="InterPro" id="IPR017937">
    <property type="entry name" value="Thioredoxin_CS"/>
</dbReference>
<dbReference type="PRINTS" id="PR00421">
    <property type="entry name" value="THIOREDOXIN"/>
</dbReference>
<dbReference type="InterPro" id="IPR013766">
    <property type="entry name" value="Thioredoxin_domain"/>
</dbReference>
<evidence type="ECO:0000256" key="5">
    <source>
        <dbReference type="ARBA" id="ARBA00022729"/>
    </source>
</evidence>
<keyword evidence="10" id="KW-0676">Redox-active center</keyword>
<evidence type="ECO:0000256" key="3">
    <source>
        <dbReference type="ARBA" id="ARBA00006347"/>
    </source>
</evidence>
<evidence type="ECO:0000256" key="10">
    <source>
        <dbReference type="ARBA" id="ARBA00023284"/>
    </source>
</evidence>
<gene>
    <name evidence="12" type="ORF">Pcinc_034400</name>
</gene>
<dbReference type="PANTHER" id="PTHR18929">
    <property type="entry name" value="PROTEIN DISULFIDE ISOMERASE"/>
    <property type="match status" value="1"/>
</dbReference>
<comment type="caution">
    <text evidence="12">The sequence shown here is derived from an EMBL/GenBank/DDBJ whole genome shotgun (WGS) entry which is preliminary data.</text>
</comment>
<dbReference type="AlphaFoldDB" id="A0AAE1EQC9"/>
<dbReference type="FunFam" id="3.40.30.10:FF:000017">
    <property type="entry name" value="Protein disulfide-isomerase A4"/>
    <property type="match status" value="1"/>
</dbReference>
<keyword evidence="6" id="KW-0677">Repeat</keyword>
<dbReference type="GO" id="GO:0006457">
    <property type="term" value="P:protein folding"/>
    <property type="evidence" value="ECO:0007669"/>
    <property type="project" value="TreeGrafter"/>
</dbReference>
<proteinExistence type="inferred from homology"/>
<keyword evidence="9" id="KW-0413">Isomerase</keyword>
<evidence type="ECO:0000256" key="1">
    <source>
        <dbReference type="ARBA" id="ARBA00001182"/>
    </source>
</evidence>
<protein>
    <recommendedName>
        <fullName evidence="4">protein disulfide-isomerase</fullName>
        <ecNumber evidence="4">5.3.4.1</ecNumber>
    </recommendedName>
</protein>
<keyword evidence="8" id="KW-1015">Disulfide bond</keyword>
<evidence type="ECO:0000313" key="13">
    <source>
        <dbReference type="Proteomes" id="UP001286313"/>
    </source>
</evidence>